<proteinExistence type="predicted"/>
<dbReference type="AlphaFoldDB" id="A0A2A4XCQ2"/>
<protein>
    <submittedName>
        <fullName evidence="1">Uncharacterized protein</fullName>
    </submittedName>
</protein>
<accession>A0A2A4XCQ2</accession>
<sequence>MILERMFIGASTVFVSLMLGSCSKSIQDSPGFLDQNGDGVEDIIYEFEGDFYYELVDRNFDGEIDESHKYGLDDRIVSSKVDSNLDGYLETSIFYEFGTVSKVNVDRMRDGQVDISFAYSEGEVIFADKYYHQTDEGAARIGRIDFEFGYPVSNEIIMETEVSSAEFSTAASVGR</sequence>
<comment type="caution">
    <text evidence="1">The sequence shown here is derived from an EMBL/GenBank/DDBJ whole genome shotgun (WGS) entry which is preliminary data.</text>
</comment>
<dbReference type="EMBL" id="NVUL01000013">
    <property type="protein sequence ID" value="PCI79919.1"/>
    <property type="molecule type" value="Genomic_DNA"/>
</dbReference>
<name>A0A2A4XCQ2_9GAMM</name>
<reference evidence="2" key="1">
    <citation type="submission" date="2017-08" db="EMBL/GenBank/DDBJ databases">
        <title>A dynamic microbial community with high functional redundancy inhabits the cold, oxic subseafloor aquifer.</title>
        <authorList>
            <person name="Tully B.J."/>
            <person name="Wheat C.G."/>
            <person name="Glazer B.T."/>
            <person name="Huber J.A."/>
        </authorList>
    </citation>
    <scope>NUCLEOTIDE SEQUENCE [LARGE SCALE GENOMIC DNA]</scope>
</reference>
<organism evidence="1 2">
    <name type="scientific">SAR86 cluster bacterium</name>
    <dbReference type="NCBI Taxonomy" id="2030880"/>
    <lineage>
        <taxon>Bacteria</taxon>
        <taxon>Pseudomonadati</taxon>
        <taxon>Pseudomonadota</taxon>
        <taxon>Gammaproteobacteria</taxon>
        <taxon>SAR86 cluster</taxon>
    </lineage>
</organism>
<gene>
    <name evidence="1" type="ORF">COB20_03745</name>
</gene>
<dbReference type="Proteomes" id="UP000218767">
    <property type="component" value="Unassembled WGS sequence"/>
</dbReference>
<evidence type="ECO:0000313" key="2">
    <source>
        <dbReference type="Proteomes" id="UP000218767"/>
    </source>
</evidence>
<evidence type="ECO:0000313" key="1">
    <source>
        <dbReference type="EMBL" id="PCI79919.1"/>
    </source>
</evidence>
<dbReference type="PROSITE" id="PS51257">
    <property type="entry name" value="PROKAR_LIPOPROTEIN"/>
    <property type="match status" value="1"/>
</dbReference>